<dbReference type="Gene3D" id="3.40.395.10">
    <property type="entry name" value="Adenoviral Proteinase, Chain A"/>
    <property type="match status" value="1"/>
</dbReference>
<accession>W2QZD7</accession>
<evidence type="ECO:0000256" key="4">
    <source>
        <dbReference type="SAM" id="MobiDB-lite"/>
    </source>
</evidence>
<dbReference type="GeneID" id="20174193"/>
<dbReference type="InterPro" id="IPR003653">
    <property type="entry name" value="Peptidase_C48_C"/>
</dbReference>
<reference evidence="7" key="1">
    <citation type="submission" date="2011-12" db="EMBL/GenBank/DDBJ databases">
        <authorList>
            <consortium name="The Broad Institute Genome Sequencing Platform"/>
            <person name="Russ C."/>
            <person name="Tyler B."/>
            <person name="Panabieres F."/>
            <person name="Shan W."/>
            <person name="Tripathy S."/>
            <person name="Grunwald N."/>
            <person name="Machado M."/>
            <person name="Young S.K."/>
            <person name="Zeng Q."/>
            <person name="Gargeya S."/>
            <person name="Fitzgerald M."/>
            <person name="Haas B."/>
            <person name="Abouelleil A."/>
            <person name="Alvarado L."/>
            <person name="Arachchi H.M."/>
            <person name="Berlin A."/>
            <person name="Chapman S.B."/>
            <person name="Gearin G."/>
            <person name="Goldberg J."/>
            <person name="Griggs A."/>
            <person name="Gujja S."/>
            <person name="Hansen M."/>
            <person name="Heiman D."/>
            <person name="Howarth C."/>
            <person name="Larimer J."/>
            <person name="Lui A."/>
            <person name="MacDonald P.J.P."/>
            <person name="McCowen C."/>
            <person name="Montmayeur A."/>
            <person name="Murphy C."/>
            <person name="Neiman D."/>
            <person name="Pearson M."/>
            <person name="Priest M."/>
            <person name="Roberts A."/>
            <person name="Saif S."/>
            <person name="Shea T."/>
            <person name="Sisk P."/>
            <person name="Stolte C."/>
            <person name="Sykes S."/>
            <person name="Wortman J."/>
            <person name="Nusbaum C."/>
            <person name="Birren B."/>
        </authorList>
    </citation>
    <scope>NUCLEOTIDE SEQUENCE [LARGE SCALE GENOMIC DNA]</scope>
    <source>
        <strain evidence="7">INRA-310</strain>
    </source>
</reference>
<evidence type="ECO:0000259" key="5">
    <source>
        <dbReference type="PROSITE" id="PS50600"/>
    </source>
</evidence>
<dbReference type="GO" id="GO:0008234">
    <property type="term" value="F:cysteine-type peptidase activity"/>
    <property type="evidence" value="ECO:0007669"/>
    <property type="project" value="InterPro"/>
</dbReference>
<dbReference type="PROSITE" id="PS50600">
    <property type="entry name" value="ULP_PROTEASE"/>
    <property type="match status" value="1"/>
</dbReference>
<dbReference type="RefSeq" id="XP_008896147.1">
    <property type="nucleotide sequence ID" value="XM_008897899.1"/>
</dbReference>
<dbReference type="VEuPathDB" id="FungiDB:PPTG_04075"/>
<dbReference type="AlphaFoldDB" id="W2QZD7"/>
<dbReference type="STRING" id="761204.W2QZD7"/>
<evidence type="ECO:0000256" key="1">
    <source>
        <dbReference type="ARBA" id="ARBA00005234"/>
    </source>
</evidence>
<organism evidence="6 7">
    <name type="scientific">Phytophthora nicotianae (strain INRA-310)</name>
    <name type="common">Phytophthora parasitica</name>
    <dbReference type="NCBI Taxonomy" id="761204"/>
    <lineage>
        <taxon>Eukaryota</taxon>
        <taxon>Sar</taxon>
        <taxon>Stramenopiles</taxon>
        <taxon>Oomycota</taxon>
        <taxon>Peronosporomycetes</taxon>
        <taxon>Peronosporales</taxon>
        <taxon>Peronosporaceae</taxon>
        <taxon>Phytophthora</taxon>
    </lineage>
</organism>
<feature type="domain" description="Ubiquitin-like protease family profile" evidence="5">
    <location>
        <begin position="259"/>
        <end position="464"/>
    </location>
</feature>
<sequence>MDTVKLMEELEDYMPVTDGCTDSGGTSELDEKISTSEPGEAISHTPKPPSRAVDIINLPQPKRRGNSRVTTKQLRQTTLTSGQPRLAVHKYPSGLTVTLDHFVRWARNTPNLKFVMETLAKYPVQLEDPYLRVRTIECRWEAKRSTDYMHAFAIPVDLSRSLQAAVTTAWKDQNAPDPLTDTVKKHGVRLDIVATIDPKLWKFSSRFVGALTTFHAIKAKCQVWVEDRKWLEQDWKKIPSEVSLLSKETKTQGLSIIAICNRHQDLANEVIGKFASSRLLTEIRTLTGTGSTTFENILGGLCRGWLNDTHIDFCLRAIGGAVGGCYVISSLMWDFGWPSTPKIPIGQVNFVLHAVHLDDNHWGVVIIHLQTTNTSVRVHVHMYEPLISECYHKSMEKVWEGIPKDDHDSATEGKEGLRGYLDRWLTVSKPNSEIVIENVEWVLSPRQPDGSSCGVLVVAQCYNYVTGNITEQTYDVSKNDVKVMRLRILWTILHMSKEIPISDTDAATTTETLQKLQKELG</sequence>
<gene>
    <name evidence="6" type="ORF">PPTG_04075</name>
</gene>
<evidence type="ECO:0000313" key="7">
    <source>
        <dbReference type="Proteomes" id="UP000018817"/>
    </source>
</evidence>
<name>W2QZD7_PHYN3</name>
<proteinExistence type="inferred from homology"/>
<dbReference type="EMBL" id="KI669566">
    <property type="protein sequence ID" value="ETN18478.1"/>
    <property type="molecule type" value="Genomic_DNA"/>
</dbReference>
<evidence type="ECO:0000256" key="3">
    <source>
        <dbReference type="ARBA" id="ARBA00022801"/>
    </source>
</evidence>
<dbReference type="OrthoDB" id="109811at2759"/>
<dbReference type="GO" id="GO:0006508">
    <property type="term" value="P:proteolysis"/>
    <property type="evidence" value="ECO:0007669"/>
    <property type="project" value="UniProtKB-KW"/>
</dbReference>
<dbReference type="InterPro" id="IPR038765">
    <property type="entry name" value="Papain-like_cys_pep_sf"/>
</dbReference>
<evidence type="ECO:0000313" key="6">
    <source>
        <dbReference type="EMBL" id="ETN18478.1"/>
    </source>
</evidence>
<comment type="similarity">
    <text evidence="1">Belongs to the peptidase C48 family.</text>
</comment>
<dbReference type="SUPFAM" id="SSF54001">
    <property type="entry name" value="Cysteine proteinases"/>
    <property type="match status" value="1"/>
</dbReference>
<dbReference type="Proteomes" id="UP000018817">
    <property type="component" value="Unassembled WGS sequence"/>
</dbReference>
<keyword evidence="2" id="KW-0645">Protease</keyword>
<evidence type="ECO:0000256" key="2">
    <source>
        <dbReference type="ARBA" id="ARBA00022670"/>
    </source>
</evidence>
<feature type="region of interest" description="Disordered" evidence="4">
    <location>
        <begin position="15"/>
        <end position="53"/>
    </location>
</feature>
<reference evidence="6 7" key="2">
    <citation type="submission" date="2013-11" db="EMBL/GenBank/DDBJ databases">
        <title>The Genome Sequence of Phytophthora parasitica INRA-310.</title>
        <authorList>
            <consortium name="The Broad Institute Genomics Platform"/>
            <person name="Russ C."/>
            <person name="Tyler B."/>
            <person name="Panabieres F."/>
            <person name="Shan W."/>
            <person name="Tripathy S."/>
            <person name="Grunwald N."/>
            <person name="Machado M."/>
            <person name="Johnson C.S."/>
            <person name="Arredondo F."/>
            <person name="Hong C."/>
            <person name="Coffey M."/>
            <person name="Young S.K."/>
            <person name="Zeng Q."/>
            <person name="Gargeya S."/>
            <person name="Fitzgerald M."/>
            <person name="Abouelleil A."/>
            <person name="Alvarado L."/>
            <person name="Chapman S.B."/>
            <person name="Gainer-Dewar J."/>
            <person name="Goldberg J."/>
            <person name="Griggs A."/>
            <person name="Gujja S."/>
            <person name="Hansen M."/>
            <person name="Howarth C."/>
            <person name="Imamovic A."/>
            <person name="Ireland A."/>
            <person name="Larimer J."/>
            <person name="McCowan C."/>
            <person name="Murphy C."/>
            <person name="Pearson M."/>
            <person name="Poon T.W."/>
            <person name="Priest M."/>
            <person name="Roberts A."/>
            <person name="Saif S."/>
            <person name="Shea T."/>
            <person name="Sykes S."/>
            <person name="Wortman J."/>
            <person name="Nusbaum C."/>
            <person name="Birren B."/>
        </authorList>
    </citation>
    <scope>NUCLEOTIDE SEQUENCE [LARGE SCALE GENOMIC DNA]</scope>
    <source>
        <strain evidence="6 7">INRA-310</strain>
    </source>
</reference>
<protein>
    <recommendedName>
        <fullName evidence="5">Ubiquitin-like protease family profile domain-containing protein</fullName>
    </recommendedName>
</protein>
<keyword evidence="3" id="KW-0378">Hydrolase</keyword>